<dbReference type="PIRSF" id="PIRSF001327">
    <property type="entry name" value="Arsenical_pump-driving_ATPase"/>
    <property type="match status" value="1"/>
</dbReference>
<dbReference type="InterPro" id="IPR027541">
    <property type="entry name" value="Ars_ATPase"/>
</dbReference>
<gene>
    <name evidence="3" type="ORF">C469_13235</name>
</gene>
<comment type="similarity">
    <text evidence="1">Belongs to the arsA ATPase family.</text>
</comment>
<dbReference type="GO" id="GO:0015446">
    <property type="term" value="F:ATPase-coupled arsenite transmembrane transporter activity"/>
    <property type="evidence" value="ECO:0007669"/>
    <property type="project" value="InterPro"/>
</dbReference>
<comment type="caution">
    <text evidence="3">The sequence shown here is derived from an EMBL/GenBank/DDBJ whole genome shotgun (WGS) entry which is preliminary data.</text>
</comment>
<accession>M0NLE2</accession>
<evidence type="ECO:0000256" key="1">
    <source>
        <dbReference type="ARBA" id="ARBA00011040"/>
    </source>
</evidence>
<feature type="domain" description="ArsA/GET3 Anion-transporting ATPase-like" evidence="2">
    <location>
        <begin position="358"/>
        <end position="517"/>
    </location>
</feature>
<evidence type="ECO:0000259" key="2">
    <source>
        <dbReference type="Pfam" id="PF02374"/>
    </source>
</evidence>
<dbReference type="NCBIfam" id="TIGR00345">
    <property type="entry name" value="GET3_arsA_TRC40"/>
    <property type="match status" value="2"/>
</dbReference>
<dbReference type="PANTHER" id="PTHR10803">
    <property type="entry name" value="ARSENICAL PUMP-DRIVING ATPASE ARSENITE-TRANSLOCATING ATPASE"/>
    <property type="match status" value="1"/>
</dbReference>
<dbReference type="GO" id="GO:0005524">
    <property type="term" value="F:ATP binding"/>
    <property type="evidence" value="ECO:0007669"/>
    <property type="project" value="InterPro"/>
</dbReference>
<dbReference type="Gene3D" id="3.40.50.300">
    <property type="entry name" value="P-loop containing nucleotide triphosphate hydrolases"/>
    <property type="match status" value="2"/>
</dbReference>
<evidence type="ECO:0000313" key="3">
    <source>
        <dbReference type="EMBL" id="EMA58408.1"/>
    </source>
</evidence>
<keyword evidence="4" id="KW-1185">Reference proteome</keyword>
<dbReference type="OrthoDB" id="46198at2157"/>
<organism evidence="3 4">
    <name type="scientific">Halorubrum lipolyticum DSM 21995</name>
    <dbReference type="NCBI Taxonomy" id="1227482"/>
    <lineage>
        <taxon>Archaea</taxon>
        <taxon>Methanobacteriati</taxon>
        <taxon>Methanobacteriota</taxon>
        <taxon>Stenosarchaea group</taxon>
        <taxon>Halobacteria</taxon>
        <taxon>Halobacteriales</taxon>
        <taxon>Haloferacaceae</taxon>
        <taxon>Halorubrum</taxon>
    </lineage>
</organism>
<dbReference type="InterPro" id="IPR016300">
    <property type="entry name" value="ATPase_ArsA/GET3"/>
</dbReference>
<dbReference type="AlphaFoldDB" id="M0NLE2"/>
<dbReference type="Pfam" id="PF02374">
    <property type="entry name" value="ArsA_ATPase"/>
    <property type="match status" value="3"/>
</dbReference>
<reference evidence="3 4" key="1">
    <citation type="journal article" date="2014" name="PLoS Genet.">
        <title>Phylogenetically driven sequencing of extremely halophilic archaea reveals strategies for static and dynamic osmo-response.</title>
        <authorList>
            <person name="Becker E.A."/>
            <person name="Seitzer P.M."/>
            <person name="Tritt A."/>
            <person name="Larsen D."/>
            <person name="Krusor M."/>
            <person name="Yao A.I."/>
            <person name="Wu D."/>
            <person name="Madern D."/>
            <person name="Eisen J.A."/>
            <person name="Darling A.E."/>
            <person name="Facciotti M.T."/>
        </authorList>
    </citation>
    <scope>NUCLEOTIDE SEQUENCE [LARGE SCALE GENOMIC DNA]</scope>
    <source>
        <strain evidence="3 4">DSM 21995</strain>
    </source>
</reference>
<sequence>MARTQRSAESAATSAREIVEPSGDDTEFVFFSGKGGVGKSTVSCATATWLADNDYETLLVTTDPAPNLSDIFGQAIGHEVTAIDGVENLSAIEIDPDTAAEEYRQETIEPMRELLGDEEIETVEEQLNSPCVEEIAAFDNFVDFMDSPEYDAVVFDTAPTGHTIRLMELPSDWNAELEKGGSTCIGPAASMEDRKREYERAIDTLQDDERTSFAFVGKPEGSSIDEIERSASDLGELGIESQLLILNGYLPESVCDDPFFEGKRADEQAVIERAREEFDADATATYPLQPGEIAGLDLLADVGGVLYDGAEATVDVGTATDVDGDGTEHVDSDGAVDFESMTDADAVVDQLTPGEETQYLFFTGKGGVGKSTVASTAATKLAEAGHETLVVTTDPAAHLEDIFGEPVGHEPTPVGQENLDAARIDQEKALAEYREQVLDHVTEMYEDKADTQIDVDAAIANVEEELESPCAEEMAALEKFVSYFDEDGYDVVVFDTAPTGHTLRLLELPSDWKGFMDLGSLTKGAAPAKGDQYDAVIETMKDPERSTFAFVMYPEYTPMMEAYRAAADLEDQVGIETSLVVANYLLPEEYGDNAFFANRRAQQAQYLEEIRDRFDAPLMLAPLRRDEPIGLDELSAFGEEITGLADVAEADAPEVTPS</sequence>
<dbReference type="CDD" id="cd02035">
    <property type="entry name" value="ArsA"/>
    <property type="match status" value="2"/>
</dbReference>
<dbReference type="InterPro" id="IPR027417">
    <property type="entry name" value="P-loop_NTPase"/>
</dbReference>
<dbReference type="PANTHER" id="PTHR10803:SF3">
    <property type="entry name" value="ATPASE GET3"/>
    <property type="match status" value="1"/>
</dbReference>
<dbReference type="PATRIC" id="fig|1227482.3.peg.2676"/>
<dbReference type="Proteomes" id="UP000011650">
    <property type="component" value="Unassembled WGS sequence"/>
</dbReference>
<dbReference type="STRING" id="1227482.C469_13235"/>
<dbReference type="EMBL" id="AOJG01000037">
    <property type="protein sequence ID" value="EMA58408.1"/>
    <property type="molecule type" value="Genomic_DNA"/>
</dbReference>
<feature type="domain" description="ArsA/GET3 Anion-transporting ATPase-like" evidence="2">
    <location>
        <begin position="530"/>
        <end position="641"/>
    </location>
</feature>
<dbReference type="GO" id="GO:0016887">
    <property type="term" value="F:ATP hydrolysis activity"/>
    <property type="evidence" value="ECO:0007669"/>
    <property type="project" value="InterPro"/>
</dbReference>
<name>M0NLE2_9EURY</name>
<dbReference type="InterPro" id="IPR025723">
    <property type="entry name" value="ArsA/GET3_ATPase-like"/>
</dbReference>
<feature type="domain" description="ArsA/GET3 Anion-transporting ATPase-like" evidence="2">
    <location>
        <begin position="26"/>
        <end position="308"/>
    </location>
</feature>
<dbReference type="RefSeq" id="WP_008007326.1">
    <property type="nucleotide sequence ID" value="NZ_AOJG01000037.1"/>
</dbReference>
<protein>
    <submittedName>
        <fullName evidence="3">Arsenic resistance protein ArsA</fullName>
    </submittedName>
</protein>
<proteinExistence type="inferred from homology"/>
<dbReference type="NCBIfam" id="NF041417">
    <property type="entry name" value="ArsA_halo"/>
    <property type="match status" value="1"/>
</dbReference>
<evidence type="ECO:0000313" key="4">
    <source>
        <dbReference type="Proteomes" id="UP000011650"/>
    </source>
</evidence>
<dbReference type="SUPFAM" id="SSF52540">
    <property type="entry name" value="P-loop containing nucleoside triphosphate hydrolases"/>
    <property type="match status" value="2"/>
</dbReference>